<name>A0A6I3T329_9BURK</name>
<dbReference type="Proteomes" id="UP000622638">
    <property type="component" value="Unassembled WGS sequence"/>
</dbReference>
<evidence type="ECO:0000313" key="6">
    <source>
        <dbReference type="Proteomes" id="UP000622638"/>
    </source>
</evidence>
<proteinExistence type="predicted"/>
<dbReference type="InterPro" id="IPR013424">
    <property type="entry name" value="Ice-binding_C"/>
</dbReference>
<keyword evidence="6" id="KW-1185">Reference proteome</keyword>
<dbReference type="RefSeq" id="WP_155473082.1">
    <property type="nucleotide sequence ID" value="NZ_BMKG01000022.1"/>
</dbReference>
<dbReference type="NCBIfam" id="NF033554">
    <property type="entry name" value="floc_PepA"/>
    <property type="match status" value="1"/>
</dbReference>
<dbReference type="NCBIfam" id="TIGR02595">
    <property type="entry name" value="PEP_CTERM"/>
    <property type="match status" value="1"/>
</dbReference>
<gene>
    <name evidence="4" type="primary">pepA</name>
    <name evidence="3" type="ORF">GCM10011572_42980</name>
    <name evidence="4" type="ORF">GM672_24160</name>
</gene>
<dbReference type="OrthoDB" id="8771723at2"/>
<evidence type="ECO:0000259" key="2">
    <source>
        <dbReference type="Pfam" id="PF07589"/>
    </source>
</evidence>
<sequence>MKFFARKHIAAAAVALASMSVASQALADAPNFTIDPTALPGVNLYAPFVANQISGSSSELLQTVGNTHSGSGWLTFGSFSLGGSSIDSATTGIGGVGGYRLYVTFELKDVYRPGTGLPGQEFINGNGTFNDLTQLDFKFYADPGRNTTFQNANANTNTSASVTGVQGDDILLAVGNLIDGVSGFNEEGGATFNATQNFALCSGAGTATLGGAAATGDLATLASDCDNAIGSAFFAEPNPFFALAFDAFNNTRQGVIINGDLVSINNASGTVDFNGVPEPGTLALLGLGMVGLAASTRRRKN</sequence>
<feature type="domain" description="Ice-binding protein C-terminal" evidence="2">
    <location>
        <begin position="276"/>
        <end position="298"/>
    </location>
</feature>
<comment type="caution">
    <text evidence="4">The sequence shown here is derived from an EMBL/GenBank/DDBJ whole genome shotgun (WGS) entry which is preliminary data.</text>
</comment>
<dbReference type="Proteomes" id="UP000430634">
    <property type="component" value="Unassembled WGS sequence"/>
</dbReference>
<protein>
    <submittedName>
        <fullName evidence="4">Flocculation-associated PEP-CTERM protein PepA</fullName>
    </submittedName>
</protein>
<feature type="signal peptide" evidence="1">
    <location>
        <begin position="1"/>
        <end position="27"/>
    </location>
</feature>
<evidence type="ECO:0000256" key="1">
    <source>
        <dbReference type="SAM" id="SignalP"/>
    </source>
</evidence>
<reference evidence="6" key="2">
    <citation type="journal article" date="2019" name="Int. J. Syst. Evol. Microbiol.">
        <title>The Global Catalogue of Microorganisms (GCM) 10K type strain sequencing project: providing services to taxonomists for standard genome sequencing and annotation.</title>
        <authorList>
            <consortium name="The Broad Institute Genomics Platform"/>
            <consortium name="The Broad Institute Genome Sequencing Center for Infectious Disease"/>
            <person name="Wu L."/>
            <person name="Ma J."/>
        </authorList>
    </citation>
    <scope>NUCLEOTIDE SEQUENCE [LARGE SCALE GENOMIC DNA]</scope>
    <source>
        <strain evidence="6">CGMCC 1.15931</strain>
    </source>
</reference>
<keyword evidence="1" id="KW-0732">Signal</keyword>
<organism evidence="4 5">
    <name type="scientific">Pseudoduganella buxea</name>
    <dbReference type="NCBI Taxonomy" id="1949069"/>
    <lineage>
        <taxon>Bacteria</taxon>
        <taxon>Pseudomonadati</taxon>
        <taxon>Pseudomonadota</taxon>
        <taxon>Betaproteobacteria</taxon>
        <taxon>Burkholderiales</taxon>
        <taxon>Oxalobacteraceae</taxon>
        <taxon>Telluria group</taxon>
        <taxon>Pseudoduganella</taxon>
    </lineage>
</organism>
<dbReference type="EMBL" id="WNKZ01000107">
    <property type="protein sequence ID" value="MTV55824.1"/>
    <property type="molecule type" value="Genomic_DNA"/>
</dbReference>
<feature type="chain" id="PRO_5026332770" evidence="1">
    <location>
        <begin position="28"/>
        <end position="301"/>
    </location>
</feature>
<dbReference type="Pfam" id="PF07589">
    <property type="entry name" value="PEP-CTERM"/>
    <property type="match status" value="1"/>
</dbReference>
<dbReference type="EMBL" id="BMKG01000022">
    <property type="protein sequence ID" value="GGC17065.1"/>
    <property type="molecule type" value="Genomic_DNA"/>
</dbReference>
<reference evidence="4 5" key="3">
    <citation type="submission" date="2019-11" db="EMBL/GenBank/DDBJ databases">
        <title>Type strains purchased from KCTC, JCM and DSMZ.</title>
        <authorList>
            <person name="Lu H."/>
        </authorList>
    </citation>
    <scope>NUCLEOTIDE SEQUENCE [LARGE SCALE GENOMIC DNA]</scope>
    <source>
        <strain evidence="4 5">KCTC 52429</strain>
    </source>
</reference>
<reference evidence="3" key="1">
    <citation type="journal article" date="2014" name="Int. J. Syst. Evol. Microbiol.">
        <title>Complete genome of a new Firmicutes species belonging to the dominant human colonic microbiota ('Ruminococcus bicirculans') reveals two chromosomes and a selective capacity to utilize plant glucans.</title>
        <authorList>
            <consortium name="NISC Comparative Sequencing Program"/>
            <person name="Wegmann U."/>
            <person name="Louis P."/>
            <person name="Goesmann A."/>
            <person name="Henrissat B."/>
            <person name="Duncan S.H."/>
            <person name="Flint H.J."/>
        </authorList>
    </citation>
    <scope>NUCLEOTIDE SEQUENCE</scope>
    <source>
        <strain evidence="3">CGMCC 1.15931</strain>
    </source>
</reference>
<reference evidence="3" key="4">
    <citation type="submission" date="2024-05" db="EMBL/GenBank/DDBJ databases">
        <authorList>
            <person name="Sun Q."/>
            <person name="Zhou Y."/>
        </authorList>
    </citation>
    <scope>NUCLEOTIDE SEQUENCE</scope>
    <source>
        <strain evidence="3">CGMCC 1.15931</strain>
    </source>
</reference>
<accession>A0A6I3T329</accession>
<evidence type="ECO:0000313" key="3">
    <source>
        <dbReference type="EMBL" id="GGC17065.1"/>
    </source>
</evidence>
<dbReference type="AlphaFoldDB" id="A0A6I3T329"/>
<evidence type="ECO:0000313" key="4">
    <source>
        <dbReference type="EMBL" id="MTV55824.1"/>
    </source>
</evidence>
<evidence type="ECO:0000313" key="5">
    <source>
        <dbReference type="Proteomes" id="UP000430634"/>
    </source>
</evidence>